<dbReference type="InterPro" id="IPR037401">
    <property type="entry name" value="SnoaL-like"/>
</dbReference>
<evidence type="ECO:0000313" key="3">
    <source>
        <dbReference type="Proteomes" id="UP000249260"/>
    </source>
</evidence>
<dbReference type="Proteomes" id="UP000249260">
    <property type="component" value="Unassembled WGS sequence"/>
</dbReference>
<dbReference type="InterPro" id="IPR011944">
    <property type="entry name" value="Steroid_delta5-4_isomerase"/>
</dbReference>
<feature type="domain" description="SnoaL-like" evidence="1">
    <location>
        <begin position="23"/>
        <end position="141"/>
    </location>
</feature>
<keyword evidence="3" id="KW-1185">Reference proteome</keyword>
<dbReference type="AlphaFoldDB" id="A0A328TUA5"/>
<evidence type="ECO:0000313" key="2">
    <source>
        <dbReference type="EMBL" id="RAP73890.1"/>
    </source>
</evidence>
<dbReference type="SUPFAM" id="SSF54427">
    <property type="entry name" value="NTF2-like"/>
    <property type="match status" value="1"/>
</dbReference>
<sequence>MNNAYILENYAREHGENDTVPAEIAAVIQVYQDMLSGWNSRDALQMAAPFTEEGGLIGFDGSEVAGRSGIEAHLTPIFAHHKTPFYYCKVKAVKLLGPETALLRSYAGLVPDGKNELDPNLNAHHTMVAVKRDGRWRIEHFQNTPAQFHMEPDRARQMTEELSQLVEENATK</sequence>
<dbReference type="OrthoDB" id="9803476at2"/>
<organism evidence="2 3">
    <name type="scientific">Paenibacillus montanisoli</name>
    <dbReference type="NCBI Taxonomy" id="2081970"/>
    <lineage>
        <taxon>Bacteria</taxon>
        <taxon>Bacillati</taxon>
        <taxon>Bacillota</taxon>
        <taxon>Bacilli</taxon>
        <taxon>Bacillales</taxon>
        <taxon>Paenibacillaceae</taxon>
        <taxon>Paenibacillus</taxon>
    </lineage>
</organism>
<dbReference type="NCBIfam" id="TIGR02246">
    <property type="entry name" value="SgcJ/EcaC family oxidoreductase"/>
    <property type="match status" value="1"/>
</dbReference>
<reference evidence="2 3" key="1">
    <citation type="submission" date="2018-06" db="EMBL/GenBank/DDBJ databases">
        <title>Paenibacillus montanisoli sp. nov., isolated from mountain area soil.</title>
        <authorList>
            <person name="Wu M."/>
        </authorList>
    </citation>
    <scope>NUCLEOTIDE SEQUENCE [LARGE SCALE GENOMIC DNA]</scope>
    <source>
        <strain evidence="2 3">RA17</strain>
    </source>
</reference>
<accession>A0A328TUA5</accession>
<gene>
    <name evidence="2" type="ORF">DL346_26480</name>
</gene>
<dbReference type="InterPro" id="IPR032710">
    <property type="entry name" value="NTF2-like_dom_sf"/>
</dbReference>
<dbReference type="Pfam" id="PF13577">
    <property type="entry name" value="SnoaL_4"/>
    <property type="match status" value="1"/>
</dbReference>
<proteinExistence type="predicted"/>
<evidence type="ECO:0000259" key="1">
    <source>
        <dbReference type="Pfam" id="PF13577"/>
    </source>
</evidence>
<dbReference type="EMBL" id="QLUW01000006">
    <property type="protein sequence ID" value="RAP73890.1"/>
    <property type="molecule type" value="Genomic_DNA"/>
</dbReference>
<comment type="caution">
    <text evidence="2">The sequence shown here is derived from an EMBL/GenBank/DDBJ whole genome shotgun (WGS) entry which is preliminary data.</text>
</comment>
<name>A0A328TUA5_9BACL</name>
<dbReference type="Gene3D" id="3.10.450.50">
    <property type="match status" value="1"/>
</dbReference>
<protein>
    <submittedName>
        <fullName evidence="2">DUF4440 domain-containing protein</fullName>
    </submittedName>
</protein>